<evidence type="ECO:0000256" key="1">
    <source>
        <dbReference type="SAM" id="SignalP"/>
    </source>
</evidence>
<feature type="chain" id="PRO_5047072531" evidence="1">
    <location>
        <begin position="22"/>
        <end position="247"/>
    </location>
</feature>
<protein>
    <submittedName>
        <fullName evidence="2">Uncharacterized protein</fullName>
    </submittedName>
</protein>
<dbReference type="EMBL" id="JABMKV010000001">
    <property type="protein sequence ID" value="NQX30791.1"/>
    <property type="molecule type" value="Genomic_DNA"/>
</dbReference>
<organism evidence="2 3">
    <name type="scientific">Pedobacter boryungensis</name>
    <dbReference type="NCBI Taxonomy" id="869962"/>
    <lineage>
        <taxon>Bacteria</taxon>
        <taxon>Pseudomonadati</taxon>
        <taxon>Bacteroidota</taxon>
        <taxon>Sphingobacteriia</taxon>
        <taxon>Sphingobacteriales</taxon>
        <taxon>Sphingobacteriaceae</taxon>
        <taxon>Pedobacter</taxon>
    </lineage>
</organism>
<evidence type="ECO:0000313" key="2">
    <source>
        <dbReference type="EMBL" id="NQX30791.1"/>
    </source>
</evidence>
<sequence length="247" mass="25929">MKATFIKSIVAAFIIILCVNAKSKAQTYYPVYLCDGGTATLHTPEESTLSNGDKVFWYLEGTQVDVITFNGTANQTNYVTPNNLSAGVHNYTSRILSAAGCWGDLSDPFQVYQLPSKALALTTNKTAYCGDDATLSSIITATTTPAEALPAGIEYVYTWSATKDGTNVTPLSGIGTEDGSKTAANKFTLTATTAGTYVFNATVKYVIASGNTGVLKSGDGKGCEVSATATQTVTVTPKPVKPTIVIQ</sequence>
<gene>
    <name evidence="2" type="ORF">HQN85_03585</name>
</gene>
<proteinExistence type="predicted"/>
<dbReference type="Proteomes" id="UP000762110">
    <property type="component" value="Unassembled WGS sequence"/>
</dbReference>
<keyword evidence="1" id="KW-0732">Signal</keyword>
<keyword evidence="3" id="KW-1185">Reference proteome</keyword>
<comment type="caution">
    <text evidence="2">The sequence shown here is derived from an EMBL/GenBank/DDBJ whole genome shotgun (WGS) entry which is preliminary data.</text>
</comment>
<accession>A0ABX2DCR8</accession>
<feature type="signal peptide" evidence="1">
    <location>
        <begin position="1"/>
        <end position="21"/>
    </location>
</feature>
<dbReference type="RefSeq" id="WP_173268971.1">
    <property type="nucleotide sequence ID" value="NZ_JABMKV010000001.1"/>
</dbReference>
<name>A0ABX2DCR8_9SPHI</name>
<reference evidence="2 3" key="1">
    <citation type="submission" date="2020-05" db="EMBL/GenBank/DDBJ databases">
        <title>Description of Pedobacter foliorum sp. nov.</title>
        <authorList>
            <person name="Qi S."/>
            <person name="Carlier A."/>
            <person name="Cnockaert M."/>
            <person name="Vandamme P."/>
        </authorList>
    </citation>
    <scope>NUCLEOTIDE SEQUENCE [LARGE SCALE GENOMIC DNA]</scope>
    <source>
        <strain evidence="2 3">LMG 31300</strain>
    </source>
</reference>
<evidence type="ECO:0000313" key="3">
    <source>
        <dbReference type="Proteomes" id="UP000762110"/>
    </source>
</evidence>